<evidence type="ECO:0000313" key="3">
    <source>
        <dbReference type="Proteomes" id="UP001187192"/>
    </source>
</evidence>
<evidence type="ECO:0000256" key="1">
    <source>
        <dbReference type="SAM" id="MobiDB-lite"/>
    </source>
</evidence>
<comment type="caution">
    <text evidence="2">The sequence shown here is derived from an EMBL/GenBank/DDBJ whole genome shotgun (WGS) entry which is preliminary data.</text>
</comment>
<dbReference type="AlphaFoldDB" id="A0AA88J343"/>
<dbReference type="EMBL" id="BTGU01000162">
    <property type="protein sequence ID" value="GMN63918.1"/>
    <property type="molecule type" value="Genomic_DNA"/>
</dbReference>
<keyword evidence="3" id="KW-1185">Reference proteome</keyword>
<sequence length="124" mass="13886">MGGKASTGKAGDEAGPSLSRGSSGKRKQRETTDEITYSTIQEIVSHFRSHSQSGTSNEQSSRPNHLLMCMNMMTAMGIPLNKQTIMWHYFEDHPRVQCTFHQFPDEDRRNIIASIVKSQSPSDN</sequence>
<gene>
    <name evidence="2" type="ORF">TIFTF001_032992</name>
</gene>
<dbReference type="Proteomes" id="UP001187192">
    <property type="component" value="Unassembled WGS sequence"/>
</dbReference>
<proteinExistence type="predicted"/>
<feature type="region of interest" description="Disordered" evidence="1">
    <location>
        <begin position="1"/>
        <end position="35"/>
    </location>
</feature>
<accession>A0AA88J343</accession>
<evidence type="ECO:0000313" key="2">
    <source>
        <dbReference type="EMBL" id="GMN63918.1"/>
    </source>
</evidence>
<name>A0AA88J343_FICCA</name>
<organism evidence="2 3">
    <name type="scientific">Ficus carica</name>
    <name type="common">Common fig</name>
    <dbReference type="NCBI Taxonomy" id="3494"/>
    <lineage>
        <taxon>Eukaryota</taxon>
        <taxon>Viridiplantae</taxon>
        <taxon>Streptophyta</taxon>
        <taxon>Embryophyta</taxon>
        <taxon>Tracheophyta</taxon>
        <taxon>Spermatophyta</taxon>
        <taxon>Magnoliopsida</taxon>
        <taxon>eudicotyledons</taxon>
        <taxon>Gunneridae</taxon>
        <taxon>Pentapetalae</taxon>
        <taxon>rosids</taxon>
        <taxon>fabids</taxon>
        <taxon>Rosales</taxon>
        <taxon>Moraceae</taxon>
        <taxon>Ficeae</taxon>
        <taxon>Ficus</taxon>
    </lineage>
</organism>
<reference evidence="2" key="1">
    <citation type="submission" date="2023-07" db="EMBL/GenBank/DDBJ databases">
        <title>draft genome sequence of fig (Ficus carica).</title>
        <authorList>
            <person name="Takahashi T."/>
            <person name="Nishimura K."/>
        </authorList>
    </citation>
    <scope>NUCLEOTIDE SEQUENCE</scope>
</reference>
<protein>
    <submittedName>
        <fullName evidence="2">Uncharacterized protein</fullName>
    </submittedName>
</protein>